<protein>
    <submittedName>
        <fullName evidence="3">Uncharacterized protein</fullName>
    </submittedName>
</protein>
<feature type="transmembrane region" description="Helical" evidence="2">
    <location>
        <begin position="135"/>
        <end position="156"/>
    </location>
</feature>
<evidence type="ECO:0000256" key="2">
    <source>
        <dbReference type="SAM" id="Phobius"/>
    </source>
</evidence>
<keyword evidence="2" id="KW-0472">Membrane</keyword>
<feature type="transmembrane region" description="Helical" evidence="2">
    <location>
        <begin position="177"/>
        <end position="198"/>
    </location>
</feature>
<gene>
    <name evidence="3" type="ORF">BLIG_00896</name>
</gene>
<organism evidence="3">
    <name type="scientific">Bifidobacterium longum subsp. infantis CCUG 52486</name>
    <dbReference type="NCBI Taxonomy" id="537937"/>
    <lineage>
        <taxon>Bacteria</taxon>
        <taxon>Bacillati</taxon>
        <taxon>Actinomycetota</taxon>
        <taxon>Actinomycetes</taxon>
        <taxon>Bifidobacteriales</taxon>
        <taxon>Bifidobacteriaceae</taxon>
        <taxon>Bifidobacterium</taxon>
    </lineage>
</organism>
<evidence type="ECO:0000313" key="3">
    <source>
        <dbReference type="EMBL" id="EEQ54945.1"/>
    </source>
</evidence>
<evidence type="ECO:0000256" key="1">
    <source>
        <dbReference type="SAM" id="MobiDB-lite"/>
    </source>
</evidence>
<keyword evidence="2" id="KW-1133">Transmembrane helix</keyword>
<sequence length="350" mass="36485">MTGTGRRAARTRNAGPRAGTEIIGVRSGGFSGSGRLMAFPGRPAHDFLLFFPVRRRAAFLHGPMPPPPGVGPFLSFRPVIGRGPCRRVVDARIRVVGPWRLVMREAVMSGMVLADDSLINLFPDPAWDVAGFRDLAGGVIAVCLYAAVAMVIVGVLTLLPGLITNNMMERAFSWKRLLCALMIPLTIGAATGGFAWGAGAFGTDGLAVNDSYQSANGHPDWKGVKSDEAKKSDDLGGVVRQLGEDIANRVGKAAGDAIDKALSTGKKAWQWLSGGDGKGNVFQKAGQAAGDAASGAWDWLSGGDGKGNVFQKAGDAASGAWDWASGGNGKGNVFEKTGRAAGDLWSSLFG</sequence>
<dbReference type="AlphaFoldDB" id="C5EAA1"/>
<dbReference type="EMBL" id="DS990239">
    <property type="protein sequence ID" value="EEQ54945.1"/>
    <property type="molecule type" value="Genomic_DNA"/>
</dbReference>
<name>C5EAA1_BIFLI</name>
<reference evidence="3" key="1">
    <citation type="submission" date="2008-08" db="EMBL/GenBank/DDBJ databases">
        <title>Annotation of Bifidobacterium longum subsp. infantis CCUG 52486.</title>
        <authorList>
            <consortium name="The Broad Institute Genome Sequencing Platform"/>
            <person name="Gougoulias C."/>
            <person name="Tuohy K.M."/>
            <person name="Gibson G.R."/>
            <person name="Ward D."/>
            <person name="Mehta T."/>
            <person name="Young S."/>
            <person name="Jaffe D."/>
            <person name="Gnerre S."/>
            <person name="Berlin A."/>
            <person name="Heiman D."/>
            <person name="Hepburn T."/>
            <person name="Shea T."/>
            <person name="Sykes S."/>
            <person name="Alvarado L."/>
            <person name="Kodira C."/>
            <person name="Borodovsky M."/>
            <person name="Lander E."/>
            <person name="Galagan J."/>
            <person name="Nusbaum C."/>
            <person name="Birren B."/>
        </authorList>
    </citation>
    <scope>NUCLEOTIDE SEQUENCE [LARGE SCALE GENOMIC DNA]</scope>
    <source>
        <strain evidence="3">CCUG 52486</strain>
    </source>
</reference>
<accession>C5EAA1</accession>
<proteinExistence type="predicted"/>
<keyword evidence="2" id="KW-0812">Transmembrane</keyword>
<dbReference type="Proteomes" id="UP000005084">
    <property type="component" value="Unassembled WGS sequence"/>
</dbReference>
<dbReference type="HOGENOM" id="CLU_791468_0_0_11"/>
<feature type="region of interest" description="Disordered" evidence="1">
    <location>
        <begin position="1"/>
        <end position="20"/>
    </location>
</feature>